<protein>
    <submittedName>
        <fullName evidence="2">Uncharacterized protein</fullName>
    </submittedName>
</protein>
<sequence length="225" mass="26699">MNALQTLYPYVAKADAEFVRLLSQHSFTKTLIQNCISKSITECLFLMFVVLFWYEVLYWSGIYIGLWEYHAKDIFKEVPVHCAHVYVRLNVVKKSDMEKVRVYYQLKRESPFNILNWKTLNEKGNEIFELNKFVKYHFEFSPEDFENNPDPELGSTIEHLREKVLDTFLRSSIHEKFYLERKDVNPNDVLVFNNKTQEVEPDSNRAYLSKVHIETGNIIDSIILI</sequence>
<gene>
    <name evidence="2" type="ORF">METBIDRAFT_47095</name>
</gene>
<accession>A0A1A0H5P3</accession>
<keyword evidence="1" id="KW-0472">Membrane</keyword>
<dbReference type="GeneID" id="30031101"/>
<feature type="transmembrane region" description="Helical" evidence="1">
    <location>
        <begin position="44"/>
        <end position="66"/>
    </location>
</feature>
<dbReference type="RefSeq" id="XP_018709807.1">
    <property type="nucleotide sequence ID" value="XM_018858125.1"/>
</dbReference>
<dbReference type="EMBL" id="LXTC01000007">
    <property type="protein sequence ID" value="OBA19275.1"/>
    <property type="molecule type" value="Genomic_DNA"/>
</dbReference>
<evidence type="ECO:0000313" key="2">
    <source>
        <dbReference type="EMBL" id="OBA19275.1"/>
    </source>
</evidence>
<keyword evidence="1" id="KW-0812">Transmembrane</keyword>
<evidence type="ECO:0000256" key="1">
    <source>
        <dbReference type="SAM" id="Phobius"/>
    </source>
</evidence>
<evidence type="ECO:0000313" key="3">
    <source>
        <dbReference type="Proteomes" id="UP000092555"/>
    </source>
</evidence>
<proteinExistence type="predicted"/>
<comment type="caution">
    <text evidence="2">The sequence shown here is derived from an EMBL/GenBank/DDBJ whole genome shotgun (WGS) entry which is preliminary data.</text>
</comment>
<organism evidence="2 3">
    <name type="scientific">Metschnikowia bicuspidata var. bicuspidata NRRL YB-4993</name>
    <dbReference type="NCBI Taxonomy" id="869754"/>
    <lineage>
        <taxon>Eukaryota</taxon>
        <taxon>Fungi</taxon>
        <taxon>Dikarya</taxon>
        <taxon>Ascomycota</taxon>
        <taxon>Saccharomycotina</taxon>
        <taxon>Pichiomycetes</taxon>
        <taxon>Metschnikowiaceae</taxon>
        <taxon>Metschnikowia</taxon>
    </lineage>
</organism>
<keyword evidence="3" id="KW-1185">Reference proteome</keyword>
<dbReference type="OrthoDB" id="4041975at2759"/>
<keyword evidence="1" id="KW-1133">Transmembrane helix</keyword>
<reference evidence="2 3" key="1">
    <citation type="submission" date="2016-05" db="EMBL/GenBank/DDBJ databases">
        <title>Comparative genomics of biotechnologically important yeasts.</title>
        <authorList>
            <consortium name="DOE Joint Genome Institute"/>
            <person name="Riley R."/>
            <person name="Haridas S."/>
            <person name="Wolfe K.H."/>
            <person name="Lopes M.R."/>
            <person name="Hittinger C.T."/>
            <person name="Goker M."/>
            <person name="Salamov A."/>
            <person name="Wisecaver J."/>
            <person name="Long T.M."/>
            <person name="Aerts A.L."/>
            <person name="Barry K."/>
            <person name="Choi C."/>
            <person name="Clum A."/>
            <person name="Coughlan A.Y."/>
            <person name="Deshpande S."/>
            <person name="Douglass A.P."/>
            <person name="Hanson S.J."/>
            <person name="Klenk H.-P."/>
            <person name="LaButti K."/>
            <person name="Lapidus A."/>
            <person name="Lindquist E."/>
            <person name="Lipzen A."/>
            <person name="Meier-kolthoff J.P."/>
            <person name="Ohm R.A."/>
            <person name="Otillar R.P."/>
            <person name="Pangilinan J."/>
            <person name="Peng Y."/>
            <person name="Rokas A."/>
            <person name="Rosa C.A."/>
            <person name="Scheuner C."/>
            <person name="Sibirny A.A."/>
            <person name="Slot J.C."/>
            <person name="Stielow J.B."/>
            <person name="Sun H."/>
            <person name="Kurtzman C.P."/>
            <person name="Blackwell M."/>
            <person name="Grigoriev I.V."/>
            <person name="Jeffries T.W."/>
        </authorList>
    </citation>
    <scope>NUCLEOTIDE SEQUENCE [LARGE SCALE GENOMIC DNA]</scope>
    <source>
        <strain evidence="2 3">NRRL YB-4993</strain>
    </source>
</reference>
<dbReference type="Proteomes" id="UP000092555">
    <property type="component" value="Unassembled WGS sequence"/>
</dbReference>
<dbReference type="AlphaFoldDB" id="A0A1A0H5P3"/>
<name>A0A1A0H5P3_9ASCO</name>